<gene>
    <name evidence="3" type="ORF">GTS_43220</name>
</gene>
<dbReference type="GO" id="GO:0003824">
    <property type="term" value="F:catalytic activity"/>
    <property type="evidence" value="ECO:0007669"/>
    <property type="project" value="InterPro"/>
</dbReference>
<dbReference type="AlphaFoldDB" id="A0A4D4JEB3"/>
<dbReference type="Gene3D" id="1.10.10.10">
    <property type="entry name" value="Winged helix-like DNA-binding domain superfamily/Winged helix DNA-binding domain"/>
    <property type="match status" value="1"/>
</dbReference>
<dbReference type="InterPro" id="IPR036388">
    <property type="entry name" value="WH-like_DNA-bd_sf"/>
</dbReference>
<reference evidence="4" key="1">
    <citation type="submission" date="2019-04" db="EMBL/GenBank/DDBJ databases">
        <title>Draft genome sequence of Pseudonocardiaceae bacterium SL3-2-4.</title>
        <authorList>
            <person name="Ningsih F."/>
            <person name="Yokota A."/>
            <person name="Sakai Y."/>
            <person name="Nanatani K."/>
            <person name="Yabe S."/>
            <person name="Oetari A."/>
            <person name="Sjamsuridzal W."/>
        </authorList>
    </citation>
    <scope>NUCLEOTIDE SEQUENCE [LARGE SCALE GENOMIC DNA]</scope>
    <source>
        <strain evidence="4">SL3-2-4</strain>
    </source>
</reference>
<accession>A0A4D4JEB3</accession>
<dbReference type="CDD" id="cd06445">
    <property type="entry name" value="ATase"/>
    <property type="match status" value="1"/>
</dbReference>
<dbReference type="SUPFAM" id="SSF57884">
    <property type="entry name" value="Ada DNA repair protein, N-terminal domain (N-Ada 10)"/>
    <property type="match status" value="1"/>
</dbReference>
<proteinExistence type="predicted"/>
<evidence type="ECO:0000313" key="3">
    <source>
        <dbReference type="EMBL" id="GDY32689.1"/>
    </source>
</evidence>
<organism evidence="3 4">
    <name type="scientific">Gandjariella thermophila</name>
    <dbReference type="NCBI Taxonomy" id="1931992"/>
    <lineage>
        <taxon>Bacteria</taxon>
        <taxon>Bacillati</taxon>
        <taxon>Actinomycetota</taxon>
        <taxon>Actinomycetes</taxon>
        <taxon>Pseudonocardiales</taxon>
        <taxon>Pseudonocardiaceae</taxon>
        <taxon>Gandjariella</taxon>
    </lineage>
</organism>
<dbReference type="PANTHER" id="PTHR10815:SF13">
    <property type="entry name" value="METHYLATED-DNA--PROTEIN-CYSTEINE METHYLTRANSFERASE"/>
    <property type="match status" value="1"/>
</dbReference>
<dbReference type="Pfam" id="PF01035">
    <property type="entry name" value="DNA_binding_1"/>
    <property type="match status" value="1"/>
</dbReference>
<dbReference type="InterPro" id="IPR035451">
    <property type="entry name" value="Ada-like_dom_sf"/>
</dbReference>
<dbReference type="Gene3D" id="3.40.10.10">
    <property type="entry name" value="DNA Methylphosphotriester Repair Domain"/>
    <property type="match status" value="1"/>
</dbReference>
<dbReference type="EMBL" id="BJFL01000027">
    <property type="protein sequence ID" value="GDY32689.1"/>
    <property type="molecule type" value="Genomic_DNA"/>
</dbReference>
<name>A0A4D4JEB3_9PSEU</name>
<dbReference type="InterPro" id="IPR036217">
    <property type="entry name" value="MethylDNA_cys_MeTrfase_DNAb"/>
</dbReference>
<protein>
    <recommendedName>
        <fullName evidence="2">Methylated-DNA-[protein]-cysteine S-methyltransferase DNA binding domain-containing protein</fullName>
    </recommendedName>
</protein>
<dbReference type="GO" id="GO:0006281">
    <property type="term" value="P:DNA repair"/>
    <property type="evidence" value="ECO:0007669"/>
    <property type="project" value="InterPro"/>
</dbReference>
<keyword evidence="1" id="KW-0227">DNA damage</keyword>
<dbReference type="NCBIfam" id="TIGR00589">
    <property type="entry name" value="ogt"/>
    <property type="match status" value="1"/>
</dbReference>
<dbReference type="SUPFAM" id="SSF46767">
    <property type="entry name" value="Methylated DNA-protein cysteine methyltransferase, C-terminal domain"/>
    <property type="match status" value="1"/>
</dbReference>
<comment type="caution">
    <text evidence="3">The sequence shown here is derived from an EMBL/GenBank/DDBJ whole genome shotgun (WGS) entry which is preliminary data.</text>
</comment>
<dbReference type="Proteomes" id="UP000298860">
    <property type="component" value="Unassembled WGS sequence"/>
</dbReference>
<dbReference type="InterPro" id="IPR014048">
    <property type="entry name" value="MethylDNA_cys_MeTrfase_DNA-bd"/>
</dbReference>
<dbReference type="PANTHER" id="PTHR10815">
    <property type="entry name" value="METHYLATED-DNA--PROTEIN-CYSTEINE METHYLTRANSFERASE"/>
    <property type="match status" value="1"/>
</dbReference>
<evidence type="ECO:0000313" key="4">
    <source>
        <dbReference type="Proteomes" id="UP000298860"/>
    </source>
</evidence>
<evidence type="ECO:0000256" key="1">
    <source>
        <dbReference type="ARBA" id="ARBA00022763"/>
    </source>
</evidence>
<keyword evidence="4" id="KW-1185">Reference proteome</keyword>
<sequence>MLSATSRIPPGQNRPYAWVAQEVGRPKAVRAVGSALGRNPVPLLIPCHRVTRSDGKPGDHVFGAPAKEAILRAEQVNLTEVRELAKARIFYIGSETTGIVCFPTCHNARRITPGHRRGFRTVGQASYRPCRHRRPALAGTA</sequence>
<evidence type="ECO:0000259" key="2">
    <source>
        <dbReference type="Pfam" id="PF01035"/>
    </source>
</evidence>
<feature type="domain" description="Methylated-DNA-[protein]-cysteine S-methyltransferase DNA binding" evidence="2">
    <location>
        <begin position="3"/>
        <end position="76"/>
    </location>
</feature>